<dbReference type="Proteomes" id="UP000197138">
    <property type="component" value="Unassembled WGS sequence"/>
</dbReference>
<dbReference type="EMBL" id="MTKT01017330">
    <property type="protein sequence ID" value="OWM62546.1"/>
    <property type="molecule type" value="Genomic_DNA"/>
</dbReference>
<organism evidence="2 3">
    <name type="scientific">Punica granatum</name>
    <name type="common">Pomegranate</name>
    <dbReference type="NCBI Taxonomy" id="22663"/>
    <lineage>
        <taxon>Eukaryota</taxon>
        <taxon>Viridiplantae</taxon>
        <taxon>Streptophyta</taxon>
        <taxon>Embryophyta</taxon>
        <taxon>Tracheophyta</taxon>
        <taxon>Spermatophyta</taxon>
        <taxon>Magnoliopsida</taxon>
        <taxon>eudicotyledons</taxon>
        <taxon>Gunneridae</taxon>
        <taxon>Pentapetalae</taxon>
        <taxon>rosids</taxon>
        <taxon>malvids</taxon>
        <taxon>Myrtales</taxon>
        <taxon>Lythraceae</taxon>
        <taxon>Punica</taxon>
    </lineage>
</organism>
<accession>A0A218VQD8</accession>
<gene>
    <name evidence="2" type="ORF">CDL15_Pgr000071</name>
</gene>
<protein>
    <submittedName>
        <fullName evidence="2">Uncharacterized protein</fullName>
    </submittedName>
</protein>
<feature type="region of interest" description="Disordered" evidence="1">
    <location>
        <begin position="38"/>
        <end position="57"/>
    </location>
</feature>
<comment type="caution">
    <text evidence="2">The sequence shown here is derived from an EMBL/GenBank/DDBJ whole genome shotgun (WGS) entry which is preliminary data.</text>
</comment>
<name>A0A218VQD8_PUNGR</name>
<proteinExistence type="predicted"/>
<evidence type="ECO:0000256" key="1">
    <source>
        <dbReference type="SAM" id="MobiDB-lite"/>
    </source>
</evidence>
<sequence>MEARKNQLIRQRNSWVRLKLNQQRQNFGRAFLRAKKDLSKRESRESARTDVSKIRYN</sequence>
<evidence type="ECO:0000313" key="3">
    <source>
        <dbReference type="Proteomes" id="UP000197138"/>
    </source>
</evidence>
<evidence type="ECO:0000313" key="2">
    <source>
        <dbReference type="EMBL" id="OWM62546.1"/>
    </source>
</evidence>
<reference evidence="3" key="1">
    <citation type="journal article" date="2017" name="Plant J.">
        <title>The pomegranate (Punica granatum L.) genome and the genomics of punicalagin biosynthesis.</title>
        <authorList>
            <person name="Qin G."/>
            <person name="Xu C."/>
            <person name="Ming R."/>
            <person name="Tang H."/>
            <person name="Guyot R."/>
            <person name="Kramer E.M."/>
            <person name="Hu Y."/>
            <person name="Yi X."/>
            <person name="Qi Y."/>
            <person name="Xu X."/>
            <person name="Gao Z."/>
            <person name="Pan H."/>
            <person name="Jian J."/>
            <person name="Tian Y."/>
            <person name="Yue Z."/>
            <person name="Xu Y."/>
        </authorList>
    </citation>
    <scope>NUCLEOTIDE SEQUENCE [LARGE SCALE GENOMIC DNA]</scope>
    <source>
        <strain evidence="3">cv. Dabenzi</strain>
    </source>
</reference>
<dbReference type="AlphaFoldDB" id="A0A218VQD8"/>